<gene>
    <name evidence="2" type="ORF">SRIMR7_29420</name>
</gene>
<evidence type="ECO:0000313" key="2">
    <source>
        <dbReference type="EMBL" id="UNZ06276.1"/>
    </source>
</evidence>
<dbReference type="Proteomes" id="UP000829494">
    <property type="component" value="Chromosome"/>
</dbReference>
<organism evidence="2 3">
    <name type="scientific">Streptomyces rimosus subsp. rimosus</name>
    <dbReference type="NCBI Taxonomy" id="132474"/>
    <lineage>
        <taxon>Bacteria</taxon>
        <taxon>Bacillati</taxon>
        <taxon>Actinomycetota</taxon>
        <taxon>Actinomycetes</taxon>
        <taxon>Kitasatosporales</taxon>
        <taxon>Streptomycetaceae</taxon>
        <taxon>Streptomyces</taxon>
    </lineage>
</organism>
<keyword evidence="3" id="KW-1185">Reference proteome</keyword>
<dbReference type="RefSeq" id="WP_003981160.1">
    <property type="nucleotide sequence ID" value="NZ_CP043497.1"/>
</dbReference>
<dbReference type="EMBL" id="CP094298">
    <property type="protein sequence ID" value="UNZ06276.1"/>
    <property type="molecule type" value="Genomic_DNA"/>
</dbReference>
<evidence type="ECO:0000313" key="3">
    <source>
        <dbReference type="Proteomes" id="UP000829494"/>
    </source>
</evidence>
<reference evidence="2 3" key="1">
    <citation type="submission" date="2022-03" db="EMBL/GenBank/DDBJ databases">
        <title>Complete genome of Streptomyces rimosus ssp. rimosus R7 (=ATCC 10970).</title>
        <authorList>
            <person name="Beganovic S."/>
            <person name="Ruckert C."/>
            <person name="Busche T."/>
            <person name="Kalinowski J."/>
            <person name="Wittmann C."/>
        </authorList>
    </citation>
    <scope>NUCLEOTIDE SEQUENCE [LARGE SCALE GENOMIC DNA]</scope>
    <source>
        <strain evidence="2 3">R7</strain>
    </source>
</reference>
<dbReference type="GeneID" id="66854589"/>
<name>A0ABY3Z7I0_STRRM</name>
<accession>A0ABY3Z7I0</accession>
<protein>
    <submittedName>
        <fullName evidence="2">Helix-turn-helix domain protein</fullName>
    </submittedName>
</protein>
<feature type="region of interest" description="Disordered" evidence="1">
    <location>
        <begin position="61"/>
        <end position="93"/>
    </location>
</feature>
<evidence type="ECO:0000256" key="1">
    <source>
        <dbReference type="SAM" id="MobiDB-lite"/>
    </source>
</evidence>
<proteinExistence type="predicted"/>
<sequence>MSDSSPHLTVEQLAARWQVTKQAIYTMRHRGTAPRGFKTGLVLRFPLQEVLAWEADRLAGDTLSARATAPETRAPEPRRSRRRSAPRAALPRT</sequence>